<dbReference type="EMBL" id="JAHLFG010000027">
    <property type="protein sequence ID" value="MBU3826308.1"/>
    <property type="molecule type" value="Genomic_DNA"/>
</dbReference>
<keyword evidence="1" id="KW-0812">Transmembrane</keyword>
<organism evidence="2 3">
    <name type="scientific">Candidatus Anaerobiospirillum merdipullorum</name>
    <dbReference type="NCBI Taxonomy" id="2838450"/>
    <lineage>
        <taxon>Bacteria</taxon>
        <taxon>Pseudomonadati</taxon>
        <taxon>Pseudomonadota</taxon>
        <taxon>Gammaproteobacteria</taxon>
        <taxon>Aeromonadales</taxon>
        <taxon>Succinivibrionaceae</taxon>
        <taxon>Anaerobiospirillum</taxon>
    </lineage>
</organism>
<evidence type="ECO:0000256" key="1">
    <source>
        <dbReference type="SAM" id="Phobius"/>
    </source>
</evidence>
<dbReference type="Proteomes" id="UP000824150">
    <property type="component" value="Unassembled WGS sequence"/>
</dbReference>
<reference evidence="2" key="2">
    <citation type="submission" date="2021-04" db="EMBL/GenBank/DDBJ databases">
        <authorList>
            <person name="Gilroy R."/>
        </authorList>
    </citation>
    <scope>NUCLEOTIDE SEQUENCE</scope>
    <source>
        <strain evidence="2">687</strain>
    </source>
</reference>
<name>A0A9E2NRP0_9GAMM</name>
<reference evidence="2" key="1">
    <citation type="journal article" date="2021" name="PeerJ">
        <title>Extensive microbial diversity within the chicken gut microbiome revealed by metagenomics and culture.</title>
        <authorList>
            <person name="Gilroy R."/>
            <person name="Ravi A."/>
            <person name="Getino M."/>
            <person name="Pursley I."/>
            <person name="Horton D.L."/>
            <person name="Alikhan N.F."/>
            <person name="Baker D."/>
            <person name="Gharbi K."/>
            <person name="Hall N."/>
            <person name="Watson M."/>
            <person name="Adriaenssens E.M."/>
            <person name="Foster-Nyarko E."/>
            <person name="Jarju S."/>
            <person name="Secka A."/>
            <person name="Antonio M."/>
            <person name="Oren A."/>
            <person name="Chaudhuri R.R."/>
            <person name="La Ragione R."/>
            <person name="Hildebrand F."/>
            <person name="Pallen M.J."/>
        </authorList>
    </citation>
    <scope>NUCLEOTIDE SEQUENCE</scope>
    <source>
        <strain evidence="2">687</strain>
    </source>
</reference>
<keyword evidence="1" id="KW-1133">Transmembrane helix</keyword>
<comment type="caution">
    <text evidence="2">The sequence shown here is derived from an EMBL/GenBank/DDBJ whole genome shotgun (WGS) entry which is preliminary data.</text>
</comment>
<protein>
    <submittedName>
        <fullName evidence="2">Uncharacterized protein</fullName>
    </submittedName>
</protein>
<feature type="transmembrane region" description="Helical" evidence="1">
    <location>
        <begin position="76"/>
        <end position="96"/>
    </location>
</feature>
<sequence>MAFQIIGCVLGAICALAAGVFGAMHGNVLMVVGAVMALFSIADQITQLSSGGELGIAQEILKRAQANGSNEMASMISAQVMMMLITVAGAVFSAGLGSSSASMTVAARTLNVGINVFSGINSVISGSVGIASSVVNFEIENLKADSKELEAILMRIQVASELDAHNIEDIMKKK</sequence>
<evidence type="ECO:0000313" key="3">
    <source>
        <dbReference type="Proteomes" id="UP000824150"/>
    </source>
</evidence>
<evidence type="ECO:0000313" key="2">
    <source>
        <dbReference type="EMBL" id="MBU3826308.1"/>
    </source>
</evidence>
<dbReference type="AlphaFoldDB" id="A0A9E2NRP0"/>
<accession>A0A9E2NRP0</accession>
<keyword evidence="1" id="KW-0472">Membrane</keyword>
<proteinExistence type="predicted"/>
<gene>
    <name evidence="2" type="ORF">IAA31_02290</name>
</gene>